<reference evidence="1" key="1">
    <citation type="submission" date="2020-11" db="EMBL/GenBank/DDBJ databases">
        <authorList>
            <consortium name="DOE Joint Genome Institute"/>
            <person name="Ahrendt S."/>
            <person name="Riley R."/>
            <person name="Andreopoulos W."/>
            <person name="Labutti K."/>
            <person name="Pangilinan J."/>
            <person name="Ruiz-Duenas F.J."/>
            <person name="Barrasa J.M."/>
            <person name="Sanchez-Garcia M."/>
            <person name="Camarero S."/>
            <person name="Miyauchi S."/>
            <person name="Serrano A."/>
            <person name="Linde D."/>
            <person name="Babiker R."/>
            <person name="Drula E."/>
            <person name="Ayuso-Fernandez I."/>
            <person name="Pacheco R."/>
            <person name="Padilla G."/>
            <person name="Ferreira P."/>
            <person name="Barriuso J."/>
            <person name="Kellner H."/>
            <person name="Castanera R."/>
            <person name="Alfaro M."/>
            <person name="Ramirez L."/>
            <person name="Pisabarro A.G."/>
            <person name="Kuo A."/>
            <person name="Tritt A."/>
            <person name="Lipzen A."/>
            <person name="He G."/>
            <person name="Yan M."/>
            <person name="Ng V."/>
            <person name="Cullen D."/>
            <person name="Martin F."/>
            <person name="Rosso M.-N."/>
            <person name="Henrissat B."/>
            <person name="Hibbett D."/>
            <person name="Martinez A.T."/>
            <person name="Grigoriev I.V."/>
        </authorList>
    </citation>
    <scope>NUCLEOTIDE SEQUENCE</scope>
    <source>
        <strain evidence="1">MF-IS2</strain>
    </source>
</reference>
<name>A0A9P6BUY5_9AGAR</name>
<dbReference type="GO" id="GO:0005768">
    <property type="term" value="C:endosome"/>
    <property type="evidence" value="ECO:0007669"/>
    <property type="project" value="TreeGrafter"/>
</dbReference>
<dbReference type="OrthoDB" id="3640at2759"/>
<comment type="caution">
    <text evidence="1">The sequence shown here is derived from an EMBL/GenBank/DDBJ whole genome shotgun (WGS) entry which is preliminary data.</text>
</comment>
<dbReference type="Gene3D" id="3.40.140.10">
    <property type="entry name" value="Cytidine Deaminase, domain 2"/>
    <property type="match status" value="1"/>
</dbReference>
<dbReference type="PANTHER" id="PTHR12947">
    <property type="entry name" value="AMSH-LIKE PROTEASE"/>
    <property type="match status" value="1"/>
</dbReference>
<dbReference type="GO" id="GO:0016020">
    <property type="term" value="C:membrane"/>
    <property type="evidence" value="ECO:0007669"/>
    <property type="project" value="TreeGrafter"/>
</dbReference>
<protein>
    <submittedName>
        <fullName evidence="1">Uncharacterized protein</fullName>
    </submittedName>
</protein>
<dbReference type="GO" id="GO:0061578">
    <property type="term" value="F:K63-linked deubiquitinase activity"/>
    <property type="evidence" value="ECO:0007669"/>
    <property type="project" value="TreeGrafter"/>
</dbReference>
<feature type="non-terminal residue" evidence="1">
    <location>
        <position position="51"/>
    </location>
</feature>
<dbReference type="GO" id="GO:0070536">
    <property type="term" value="P:protein K63-linked deubiquitination"/>
    <property type="evidence" value="ECO:0007669"/>
    <property type="project" value="TreeGrafter"/>
</dbReference>
<gene>
    <name evidence="1" type="ORF">P691DRAFT_622272</name>
</gene>
<keyword evidence="2" id="KW-1185">Reference proteome</keyword>
<organism evidence="1 2">
    <name type="scientific">Macrolepiota fuliginosa MF-IS2</name>
    <dbReference type="NCBI Taxonomy" id="1400762"/>
    <lineage>
        <taxon>Eukaryota</taxon>
        <taxon>Fungi</taxon>
        <taxon>Dikarya</taxon>
        <taxon>Basidiomycota</taxon>
        <taxon>Agaricomycotina</taxon>
        <taxon>Agaricomycetes</taxon>
        <taxon>Agaricomycetidae</taxon>
        <taxon>Agaricales</taxon>
        <taxon>Agaricineae</taxon>
        <taxon>Agaricaceae</taxon>
        <taxon>Macrolepiota</taxon>
    </lineage>
</organism>
<evidence type="ECO:0000313" key="1">
    <source>
        <dbReference type="EMBL" id="KAF9439942.1"/>
    </source>
</evidence>
<accession>A0A9P6BUY5</accession>
<proteinExistence type="predicted"/>
<dbReference type="AlphaFoldDB" id="A0A9P6BUY5"/>
<evidence type="ECO:0000313" key="2">
    <source>
        <dbReference type="Proteomes" id="UP000807342"/>
    </source>
</evidence>
<sequence>MLPESIMVVCAPKSNLNFGIFKLTDPPGLKTILKCNKKEVFHPHLDVPVYT</sequence>
<dbReference type="PANTHER" id="PTHR12947:SF13">
    <property type="entry name" value="FI19924P1"/>
    <property type="match status" value="1"/>
</dbReference>
<dbReference type="Proteomes" id="UP000807342">
    <property type="component" value="Unassembled WGS sequence"/>
</dbReference>
<dbReference type="EMBL" id="MU153131">
    <property type="protein sequence ID" value="KAF9439942.1"/>
    <property type="molecule type" value="Genomic_DNA"/>
</dbReference>